<dbReference type="EMBL" id="CAXKWB010002531">
    <property type="protein sequence ID" value="CAL4067120.1"/>
    <property type="molecule type" value="Genomic_DNA"/>
</dbReference>
<feature type="compositionally biased region" description="Pro residues" evidence="1">
    <location>
        <begin position="309"/>
        <end position="320"/>
    </location>
</feature>
<accession>A0AAV2Q1E9</accession>
<sequence>MLTTHDTQLKMMVLHGTDMLELHTHLTSIHVVCGWRAGGCTDPPARMLGWLVMALLVAMASSATVVHDTHEVLLNAPDYDDTTDAADNHLVDHRVKRDADYDNLVIDADDELLDVSKRDLEFNQYVPGYRLRGEPSCEQLRTMWRMSKREARRATTTNQLPRSRPYVYGRPRYMAFAPSIQAQPAAPVYGSMLNYPKSASSGSAVPQKDSFNKLRGMLGPRKYSFTDVRTGLAGERGPYDSGPAGKLEEVKQILYRERQAEAAAALRPVAQALRMDMAPRYSRGGMAPEQGFVGALMPADQPRPQLTPWQPPQPDPSRAS</sequence>
<evidence type="ECO:0000256" key="1">
    <source>
        <dbReference type="SAM" id="MobiDB-lite"/>
    </source>
</evidence>
<proteinExistence type="predicted"/>
<evidence type="ECO:0000313" key="2">
    <source>
        <dbReference type="EMBL" id="CAL4067120.1"/>
    </source>
</evidence>
<evidence type="ECO:0000313" key="3">
    <source>
        <dbReference type="Proteomes" id="UP001497623"/>
    </source>
</evidence>
<feature type="region of interest" description="Disordered" evidence="1">
    <location>
        <begin position="284"/>
        <end position="320"/>
    </location>
</feature>
<dbReference type="Proteomes" id="UP001497623">
    <property type="component" value="Unassembled WGS sequence"/>
</dbReference>
<gene>
    <name evidence="2" type="ORF">MNOR_LOCUS6206</name>
</gene>
<protein>
    <submittedName>
        <fullName evidence="2">Uncharacterized protein</fullName>
    </submittedName>
</protein>
<dbReference type="AlphaFoldDB" id="A0AAV2Q1E9"/>
<keyword evidence="3" id="KW-1185">Reference proteome</keyword>
<organism evidence="2 3">
    <name type="scientific">Meganyctiphanes norvegica</name>
    <name type="common">Northern krill</name>
    <name type="synonym">Thysanopoda norvegica</name>
    <dbReference type="NCBI Taxonomy" id="48144"/>
    <lineage>
        <taxon>Eukaryota</taxon>
        <taxon>Metazoa</taxon>
        <taxon>Ecdysozoa</taxon>
        <taxon>Arthropoda</taxon>
        <taxon>Crustacea</taxon>
        <taxon>Multicrustacea</taxon>
        <taxon>Malacostraca</taxon>
        <taxon>Eumalacostraca</taxon>
        <taxon>Eucarida</taxon>
        <taxon>Euphausiacea</taxon>
        <taxon>Euphausiidae</taxon>
        <taxon>Meganyctiphanes</taxon>
    </lineage>
</organism>
<name>A0AAV2Q1E9_MEGNR</name>
<comment type="caution">
    <text evidence="2">The sequence shown here is derived from an EMBL/GenBank/DDBJ whole genome shotgun (WGS) entry which is preliminary data.</text>
</comment>
<reference evidence="2 3" key="1">
    <citation type="submission" date="2024-05" db="EMBL/GenBank/DDBJ databases">
        <authorList>
            <person name="Wallberg A."/>
        </authorList>
    </citation>
    <scope>NUCLEOTIDE SEQUENCE [LARGE SCALE GENOMIC DNA]</scope>
</reference>